<proteinExistence type="predicted"/>
<protein>
    <submittedName>
        <fullName evidence="2">Uncharacterized protein</fullName>
    </submittedName>
</protein>
<sequence length="59" mass="6598">MQIAYLPLLSAWWWRGVGELRHAPQPSCLCADGSPLLSESATTSRGPAGSRRSYCQKYW</sequence>
<evidence type="ECO:0000313" key="2">
    <source>
        <dbReference type="EMBL" id="VDK39303.1"/>
    </source>
</evidence>
<evidence type="ECO:0000313" key="3">
    <source>
        <dbReference type="Proteomes" id="UP000281553"/>
    </source>
</evidence>
<accession>A0A3P6QAD1</accession>
<dbReference type="AlphaFoldDB" id="A0A3P6QAD1"/>
<feature type="region of interest" description="Disordered" evidence="1">
    <location>
        <begin position="38"/>
        <end position="59"/>
    </location>
</feature>
<name>A0A3P6QAD1_DIBLA</name>
<reference evidence="2 3" key="1">
    <citation type="submission" date="2018-11" db="EMBL/GenBank/DDBJ databases">
        <authorList>
            <consortium name="Pathogen Informatics"/>
        </authorList>
    </citation>
    <scope>NUCLEOTIDE SEQUENCE [LARGE SCALE GENOMIC DNA]</scope>
</reference>
<gene>
    <name evidence="2" type="ORF">DILT_LOCUS1019</name>
</gene>
<organism evidence="2 3">
    <name type="scientific">Dibothriocephalus latus</name>
    <name type="common">Fish tapeworm</name>
    <name type="synonym">Diphyllobothrium latum</name>
    <dbReference type="NCBI Taxonomy" id="60516"/>
    <lineage>
        <taxon>Eukaryota</taxon>
        <taxon>Metazoa</taxon>
        <taxon>Spiralia</taxon>
        <taxon>Lophotrochozoa</taxon>
        <taxon>Platyhelminthes</taxon>
        <taxon>Cestoda</taxon>
        <taxon>Eucestoda</taxon>
        <taxon>Diphyllobothriidea</taxon>
        <taxon>Diphyllobothriidae</taxon>
        <taxon>Dibothriocephalus</taxon>
    </lineage>
</organism>
<keyword evidence="3" id="KW-1185">Reference proteome</keyword>
<dbReference type="Proteomes" id="UP000281553">
    <property type="component" value="Unassembled WGS sequence"/>
</dbReference>
<dbReference type="EMBL" id="UYRU01005795">
    <property type="protein sequence ID" value="VDK39303.1"/>
    <property type="molecule type" value="Genomic_DNA"/>
</dbReference>
<evidence type="ECO:0000256" key="1">
    <source>
        <dbReference type="SAM" id="MobiDB-lite"/>
    </source>
</evidence>